<dbReference type="PANTHER" id="PTHR12613">
    <property type="entry name" value="ERO1-RELATED"/>
    <property type="match status" value="1"/>
</dbReference>
<evidence type="ECO:0000256" key="9">
    <source>
        <dbReference type="ARBA" id="ARBA00022827"/>
    </source>
</evidence>
<evidence type="ECO:0000256" key="12">
    <source>
        <dbReference type="ARBA" id="ARBA00023136"/>
    </source>
</evidence>
<comment type="caution">
    <text evidence="21">The sequence shown here is derived from an EMBL/GenBank/DDBJ whole genome shotgun (WGS) entry which is preliminary data.</text>
</comment>
<feature type="signal peptide" evidence="19">
    <location>
        <begin position="1"/>
        <end position="22"/>
    </location>
</feature>
<comment type="subunit">
    <text evidence="4">May function both as a monomer and a homodimer.</text>
</comment>
<feature type="binding site" evidence="17">
    <location>
        <position position="189"/>
    </location>
    <ligand>
        <name>FAD</name>
        <dbReference type="ChEBI" id="CHEBI:57692"/>
    </ligand>
</feature>
<dbReference type="GO" id="GO:0016972">
    <property type="term" value="F:thiol oxidase activity"/>
    <property type="evidence" value="ECO:0007669"/>
    <property type="project" value="InterPro"/>
</dbReference>
<feature type="chain" id="PRO_5036414738" evidence="19">
    <location>
        <begin position="23"/>
        <end position="437"/>
    </location>
</feature>
<evidence type="ECO:0000256" key="7">
    <source>
        <dbReference type="ARBA" id="ARBA00022729"/>
    </source>
</evidence>
<dbReference type="EMBL" id="CAJNYD010001263">
    <property type="protein sequence ID" value="CAF3326393.1"/>
    <property type="molecule type" value="Genomic_DNA"/>
</dbReference>
<dbReference type="AlphaFoldDB" id="A0A818NM32"/>
<name>A0A818NM32_9BILA</name>
<evidence type="ECO:0000256" key="8">
    <source>
        <dbReference type="ARBA" id="ARBA00022824"/>
    </source>
</evidence>
<dbReference type="EMBL" id="CAJNYU010002862">
    <property type="protein sequence ID" value="CAF3607451.1"/>
    <property type="molecule type" value="Genomic_DNA"/>
</dbReference>
<feature type="disulfide bond" description="Redox-active" evidence="18">
    <location>
        <begin position="86"/>
        <end position="91"/>
    </location>
</feature>
<gene>
    <name evidence="21" type="ORF">FME351_LOCUS22272</name>
    <name evidence="23" type="ORF">HFQ381_LOCUS20255</name>
    <name evidence="20" type="ORF">LUA448_LOCUS10507</name>
    <name evidence="22" type="ORF">TSG867_LOCUS269</name>
</gene>
<dbReference type="Proteomes" id="UP000663833">
    <property type="component" value="Unassembled WGS sequence"/>
</dbReference>
<evidence type="ECO:0000256" key="1">
    <source>
        <dbReference type="ARBA" id="ARBA00001974"/>
    </source>
</evidence>
<dbReference type="SUPFAM" id="SSF110019">
    <property type="entry name" value="ERO1-like"/>
    <property type="match status" value="1"/>
</dbReference>
<feature type="binding site" evidence="17">
    <location>
        <position position="231"/>
    </location>
    <ligand>
        <name>FAD</name>
        <dbReference type="ChEBI" id="CHEBI:57692"/>
    </ligand>
</feature>
<keyword evidence="15" id="KW-0676">Redox-active center</keyword>
<evidence type="ECO:0000256" key="10">
    <source>
        <dbReference type="ARBA" id="ARBA00022982"/>
    </source>
</evidence>
<feature type="binding site" evidence="17">
    <location>
        <position position="271"/>
    </location>
    <ligand>
        <name>FAD</name>
        <dbReference type="ChEBI" id="CHEBI:57692"/>
    </ligand>
</feature>
<keyword evidence="12" id="KW-0472">Membrane</keyword>
<evidence type="ECO:0000256" key="4">
    <source>
        <dbReference type="ARBA" id="ARBA00011802"/>
    </source>
</evidence>
<evidence type="ECO:0000256" key="13">
    <source>
        <dbReference type="ARBA" id="ARBA00023157"/>
    </source>
</evidence>
<evidence type="ECO:0000256" key="5">
    <source>
        <dbReference type="ARBA" id="ARBA00022448"/>
    </source>
</evidence>
<evidence type="ECO:0000256" key="17">
    <source>
        <dbReference type="PIRSR" id="PIRSR017205-2"/>
    </source>
</evidence>
<evidence type="ECO:0000256" key="11">
    <source>
        <dbReference type="ARBA" id="ARBA00023002"/>
    </source>
</evidence>
<keyword evidence="5" id="KW-0813">Transport</keyword>
<proteinExistence type="inferred from homology"/>
<dbReference type="Pfam" id="PF04137">
    <property type="entry name" value="ERO1"/>
    <property type="match status" value="1"/>
</dbReference>
<evidence type="ECO:0000256" key="3">
    <source>
        <dbReference type="ARBA" id="ARBA00008277"/>
    </source>
</evidence>
<dbReference type="GO" id="GO:0034975">
    <property type="term" value="P:protein folding in endoplasmic reticulum"/>
    <property type="evidence" value="ECO:0007669"/>
    <property type="project" value="InterPro"/>
</dbReference>
<evidence type="ECO:0000313" key="20">
    <source>
        <dbReference type="EMBL" id="CAF3326393.1"/>
    </source>
</evidence>
<dbReference type="GO" id="GO:0005789">
    <property type="term" value="C:endoplasmic reticulum membrane"/>
    <property type="evidence" value="ECO:0007669"/>
    <property type="project" value="UniProtKB-SubCell"/>
</dbReference>
<keyword evidence="7 19" id="KW-0732">Signal</keyword>
<evidence type="ECO:0000256" key="14">
    <source>
        <dbReference type="ARBA" id="ARBA00023180"/>
    </source>
</evidence>
<reference evidence="21" key="1">
    <citation type="submission" date="2021-02" db="EMBL/GenBank/DDBJ databases">
        <authorList>
            <person name="Nowell W R."/>
        </authorList>
    </citation>
    <scope>NUCLEOTIDE SEQUENCE</scope>
</reference>
<evidence type="ECO:0000256" key="6">
    <source>
        <dbReference type="ARBA" id="ARBA00022630"/>
    </source>
</evidence>
<organism evidence="21 24">
    <name type="scientific">Rotaria socialis</name>
    <dbReference type="NCBI Taxonomy" id="392032"/>
    <lineage>
        <taxon>Eukaryota</taxon>
        <taxon>Metazoa</taxon>
        <taxon>Spiralia</taxon>
        <taxon>Gnathifera</taxon>
        <taxon>Rotifera</taxon>
        <taxon>Eurotatoria</taxon>
        <taxon>Bdelloidea</taxon>
        <taxon>Philodinida</taxon>
        <taxon>Philodinidae</taxon>
        <taxon>Rotaria</taxon>
    </lineage>
</organism>
<dbReference type="GO" id="GO:0071949">
    <property type="term" value="F:FAD binding"/>
    <property type="evidence" value="ECO:0007669"/>
    <property type="project" value="InterPro"/>
</dbReference>
<dbReference type="PIRSF" id="PIRSF017205">
    <property type="entry name" value="ERO1"/>
    <property type="match status" value="1"/>
</dbReference>
<keyword evidence="8" id="KW-0256">Endoplasmic reticulum</keyword>
<feature type="binding site" evidence="17">
    <location>
        <position position="178"/>
    </location>
    <ligand>
        <name>FAD</name>
        <dbReference type="ChEBI" id="CHEBI:57692"/>
    </ligand>
</feature>
<evidence type="ECO:0000256" key="18">
    <source>
        <dbReference type="PIRSR" id="PIRSR017205-3"/>
    </source>
</evidence>
<dbReference type="InterPro" id="IPR007266">
    <property type="entry name" value="Ero1"/>
</dbReference>
<keyword evidence="9 17" id="KW-0274">FAD</keyword>
<dbReference type="Proteomes" id="UP000663869">
    <property type="component" value="Unassembled WGS sequence"/>
</dbReference>
<comment type="cofactor">
    <cofactor evidence="1 17">
        <name>FAD</name>
        <dbReference type="ChEBI" id="CHEBI:57692"/>
    </cofactor>
</comment>
<evidence type="ECO:0000256" key="2">
    <source>
        <dbReference type="ARBA" id="ARBA00004367"/>
    </source>
</evidence>
<evidence type="ECO:0000313" key="23">
    <source>
        <dbReference type="EMBL" id="CAF4403357.1"/>
    </source>
</evidence>
<evidence type="ECO:0000313" key="21">
    <source>
        <dbReference type="EMBL" id="CAF3607451.1"/>
    </source>
</evidence>
<feature type="active site" description="Nucleophile" evidence="16">
    <location>
        <position position="374"/>
    </location>
</feature>
<dbReference type="Proteomes" id="UP000663851">
    <property type="component" value="Unassembled WGS sequence"/>
</dbReference>
<accession>A0A818NM32</accession>
<evidence type="ECO:0000313" key="24">
    <source>
        <dbReference type="Proteomes" id="UP000663869"/>
    </source>
</evidence>
<sequence>MAKLVFSTIIYTVIINCYLVSSDEQSPLANTNNLIEDSSCPIAELNDLNNQRLYPLLHKIVDKNYFRFYPVNLRKKCLFWPDDGHCSRRTCAIKQCPVEKLPEPLRDKVNHLHESCATIHSNSSLDIINKNISEEHKQTIQTWIQFDDGQSDNFCDVDDETSVDLEYIDLSMNLERYTGYTGPSTQRVWSAIYNENCFFLPDSKIYYDLRQKRLNAHKMCLEGRTFYRLVSGLHTSITIHLCAQYFFPTIGGGYTGLDGRWGPNFDEFQRRFDPQTTDGEGPKWLKNVYFIYLIELRAIYKARNFFKDQTFFTGNEADDSDTKELFMNQFIKEIEPFANYFDEDYLFQNGNELLKVEFKEHFRNISYIMDCVGCDKCKLWGKLQVQALGTALKILFTEHPIQLQRSEIVSLINGFNRLSTSIYQLERTFKTYIKKNS</sequence>
<feature type="binding site" evidence="17">
    <location>
        <position position="234"/>
    </location>
    <ligand>
        <name>FAD</name>
        <dbReference type="ChEBI" id="CHEBI:57692"/>
    </ligand>
</feature>
<evidence type="ECO:0000256" key="16">
    <source>
        <dbReference type="PIRSR" id="PIRSR017205-1"/>
    </source>
</evidence>
<keyword evidence="6" id="KW-0285">Flavoprotein</keyword>
<dbReference type="PANTHER" id="PTHR12613:SF0">
    <property type="entry name" value="ERO1-LIKE PROTEIN"/>
    <property type="match status" value="1"/>
</dbReference>
<comment type="subcellular location">
    <subcellularLocation>
        <location evidence="2">Endoplasmic reticulum membrane</location>
        <topology evidence="2">Peripheral membrane protein</topology>
        <orientation evidence="2">Lumenal side</orientation>
    </subcellularLocation>
</comment>
<dbReference type="EMBL" id="CAJOBO010001712">
    <property type="protein sequence ID" value="CAF4403357.1"/>
    <property type="molecule type" value="Genomic_DNA"/>
</dbReference>
<feature type="active site" evidence="16">
    <location>
        <position position="377"/>
    </location>
</feature>
<keyword evidence="11" id="KW-0560">Oxidoreductase</keyword>
<feature type="binding site" evidence="17">
    <location>
        <position position="176"/>
    </location>
    <ligand>
        <name>FAD</name>
        <dbReference type="ChEBI" id="CHEBI:57692"/>
    </ligand>
</feature>
<keyword evidence="13 18" id="KW-1015">Disulfide bond</keyword>
<evidence type="ECO:0000313" key="22">
    <source>
        <dbReference type="EMBL" id="CAF4203824.1"/>
    </source>
</evidence>
<evidence type="ECO:0000256" key="15">
    <source>
        <dbReference type="ARBA" id="ARBA00023284"/>
    </source>
</evidence>
<protein>
    <submittedName>
        <fullName evidence="21">Uncharacterized protein</fullName>
    </submittedName>
</protein>
<evidence type="ECO:0000256" key="19">
    <source>
        <dbReference type="SAM" id="SignalP"/>
    </source>
</evidence>
<dbReference type="EMBL" id="CAJOBQ010000005">
    <property type="protein sequence ID" value="CAF4203824.1"/>
    <property type="molecule type" value="Genomic_DNA"/>
</dbReference>
<dbReference type="GO" id="GO:0015035">
    <property type="term" value="F:protein-disulfide reductase activity"/>
    <property type="evidence" value="ECO:0007669"/>
    <property type="project" value="InterPro"/>
</dbReference>
<comment type="similarity">
    <text evidence="3">Belongs to the EROs family.</text>
</comment>
<keyword evidence="14" id="KW-0325">Glycoprotein</keyword>
<dbReference type="Proteomes" id="UP000663862">
    <property type="component" value="Unassembled WGS sequence"/>
</dbReference>
<dbReference type="InterPro" id="IPR037192">
    <property type="entry name" value="ERO1-like_sf"/>
</dbReference>
<feature type="disulfide bond" description="Redox-active" evidence="18">
    <location>
        <begin position="374"/>
        <end position="377"/>
    </location>
</feature>
<keyword evidence="10" id="KW-0249">Electron transport</keyword>